<evidence type="ECO:0000256" key="3">
    <source>
        <dbReference type="ARBA" id="ARBA00022630"/>
    </source>
</evidence>
<dbReference type="PANTHER" id="PTHR13789">
    <property type="entry name" value="MONOOXYGENASE"/>
    <property type="match status" value="1"/>
</dbReference>
<keyword evidence="4" id="KW-0274">FAD</keyword>
<evidence type="ECO:0000256" key="5">
    <source>
        <dbReference type="ARBA" id="ARBA00023002"/>
    </source>
</evidence>
<proteinExistence type="inferred from homology"/>
<dbReference type="SUPFAM" id="SSF51905">
    <property type="entry name" value="FAD/NAD(P)-binding domain"/>
    <property type="match status" value="1"/>
</dbReference>
<comment type="cofactor">
    <cofactor evidence="1">
        <name>FAD</name>
        <dbReference type="ChEBI" id="CHEBI:57692"/>
    </cofactor>
</comment>
<keyword evidence="8" id="KW-1185">Reference proteome</keyword>
<name>A0ABP0BW90_9PEZI</name>
<dbReference type="InterPro" id="IPR050493">
    <property type="entry name" value="FAD-dep_Monooxygenase_BioMet"/>
</dbReference>
<keyword evidence="5" id="KW-0560">Oxidoreductase</keyword>
<evidence type="ECO:0000256" key="6">
    <source>
        <dbReference type="ARBA" id="ARBA00023033"/>
    </source>
</evidence>
<keyword evidence="3" id="KW-0285">Flavoprotein</keyword>
<evidence type="ECO:0000313" key="8">
    <source>
        <dbReference type="Proteomes" id="UP001642405"/>
    </source>
</evidence>
<organism evidence="7 8">
    <name type="scientific">Sporothrix curviconia</name>
    <dbReference type="NCBI Taxonomy" id="1260050"/>
    <lineage>
        <taxon>Eukaryota</taxon>
        <taxon>Fungi</taxon>
        <taxon>Dikarya</taxon>
        <taxon>Ascomycota</taxon>
        <taxon>Pezizomycotina</taxon>
        <taxon>Sordariomycetes</taxon>
        <taxon>Sordariomycetidae</taxon>
        <taxon>Ophiostomatales</taxon>
        <taxon>Ophiostomataceae</taxon>
        <taxon>Sporothrix</taxon>
    </lineage>
</organism>
<evidence type="ECO:0000256" key="1">
    <source>
        <dbReference type="ARBA" id="ARBA00001974"/>
    </source>
</evidence>
<evidence type="ECO:0008006" key="9">
    <source>
        <dbReference type="Google" id="ProtNLM"/>
    </source>
</evidence>
<accession>A0ABP0BW90</accession>
<protein>
    <recommendedName>
        <fullName evidence="9">Salicylate hydroxylase</fullName>
    </recommendedName>
</protein>
<dbReference type="EMBL" id="CAWUHB010000027">
    <property type="protein sequence ID" value="CAK7223394.1"/>
    <property type="molecule type" value="Genomic_DNA"/>
</dbReference>
<reference evidence="7 8" key="1">
    <citation type="submission" date="2024-01" db="EMBL/GenBank/DDBJ databases">
        <authorList>
            <person name="Allen C."/>
            <person name="Tagirdzhanova G."/>
        </authorList>
    </citation>
    <scope>NUCLEOTIDE SEQUENCE [LARGE SCALE GENOMIC DNA]</scope>
</reference>
<evidence type="ECO:0000256" key="2">
    <source>
        <dbReference type="ARBA" id="ARBA00007992"/>
    </source>
</evidence>
<comment type="caution">
    <text evidence="7">The sequence shown here is derived from an EMBL/GenBank/DDBJ whole genome shotgun (WGS) entry which is preliminary data.</text>
</comment>
<evidence type="ECO:0000256" key="4">
    <source>
        <dbReference type="ARBA" id="ARBA00022827"/>
    </source>
</evidence>
<evidence type="ECO:0000313" key="7">
    <source>
        <dbReference type="EMBL" id="CAK7223394.1"/>
    </source>
</evidence>
<sequence>MVASNDGPAPANGHANVTANGTPNGSSACHLIGNGVVYSTPFAGQGHPNSFYPIDGHYPGGGVPKPSTKKKLKVIVVGGGLAGAAAAGSLARLPDIELKVYERADKVREAGALIGVMVSAMRSLSRMLSPAGWESMQKLLYRGEGCEGINHRFWRTGEIMTCALSPHTPRYMEEGRISRQALHDVLMRDVPEGIMHFEKHVMRIEKISGQGDASGMRLVFENGSTEEADLVIAADGLYSKIRRGYLPDGEVKYRGRVSYRQNVPVELVQHIKGLPNDTSSWRRNGEVVFLSKLEPGVYSFVTMATESEEYANTLRWQHTMGKAGIERLLEHFKDWDPLINEVIRALPSVDAYPLNAAPWMRDLIRDDAVAFVGDAAHPTAGAYGAGCSFAFGDVRALYLSLWRAHNMPSSTSDTAYDVPYALHLYNETRRHFLHRVERQIQMDKVDQAYVAAAGDDGPENDAEWIRRYRERFTINWWLLEHDVDARWQEVEAMERHMYRNKNAAADIAKAASMIVGD</sequence>
<gene>
    <name evidence="7" type="ORF">SCUCBS95973_005163</name>
</gene>
<keyword evidence="6" id="KW-0503">Monooxygenase</keyword>
<comment type="similarity">
    <text evidence="2">Belongs to the paxM FAD-dependent monooxygenase family.</text>
</comment>
<dbReference type="Proteomes" id="UP001642405">
    <property type="component" value="Unassembled WGS sequence"/>
</dbReference>
<dbReference type="InterPro" id="IPR036188">
    <property type="entry name" value="FAD/NAD-bd_sf"/>
</dbReference>
<dbReference type="Gene3D" id="3.50.50.60">
    <property type="entry name" value="FAD/NAD(P)-binding domain"/>
    <property type="match status" value="1"/>
</dbReference>
<dbReference type="PANTHER" id="PTHR13789:SF318">
    <property type="entry name" value="GERANYLGERANYL DIPHOSPHATE REDUCTASE"/>
    <property type="match status" value="1"/>
</dbReference>
<dbReference type="PRINTS" id="PR00420">
    <property type="entry name" value="RNGMNOXGNASE"/>
</dbReference>